<evidence type="ECO:0000313" key="3">
    <source>
        <dbReference type="Proteomes" id="UP000003947"/>
    </source>
</evidence>
<evidence type="ECO:0000256" key="1">
    <source>
        <dbReference type="SAM" id="MobiDB-lite"/>
    </source>
</evidence>
<gene>
    <name evidence="2" type="ORF">MicloDRAFT_00010300</name>
</gene>
<dbReference type="eggNOG" id="COG3210">
    <property type="taxonomic scope" value="Bacteria"/>
</dbReference>
<dbReference type="PATRIC" id="fig|864069.3.peg.1145"/>
<evidence type="ECO:0008006" key="4">
    <source>
        <dbReference type="Google" id="ProtNLM"/>
    </source>
</evidence>
<dbReference type="Proteomes" id="UP000003947">
    <property type="component" value="Unassembled WGS sequence"/>
</dbReference>
<dbReference type="HOGENOM" id="CLU_749668_0_0_5"/>
<feature type="region of interest" description="Disordered" evidence="1">
    <location>
        <begin position="55"/>
        <end position="79"/>
    </location>
</feature>
<evidence type="ECO:0000313" key="2">
    <source>
        <dbReference type="EMBL" id="EIM30225.1"/>
    </source>
</evidence>
<dbReference type="AlphaFoldDB" id="I4Z1Y3"/>
<proteinExistence type="predicted"/>
<keyword evidence="3" id="KW-1185">Reference proteome</keyword>
<organism evidence="2 3">
    <name type="scientific">Microvirga lotononidis</name>
    <dbReference type="NCBI Taxonomy" id="864069"/>
    <lineage>
        <taxon>Bacteria</taxon>
        <taxon>Pseudomonadati</taxon>
        <taxon>Pseudomonadota</taxon>
        <taxon>Alphaproteobacteria</taxon>
        <taxon>Hyphomicrobiales</taxon>
        <taxon>Methylobacteriaceae</taxon>
        <taxon>Microvirga</taxon>
    </lineage>
</organism>
<name>I4Z1Y3_9HYPH</name>
<accession>I4Z1Y3</accession>
<sequence length="369" mass="38194">MSLGTGAPGNSARGFATTNERPRIRGYFNICSCLSRSFACASAIGAAALVPQSPMDEGKVPGGRSMKDGRIGPGSVEGVSGTSGVTRLDALRPLLPAEEEVLSRLLSGSLDRLGDGTPPTSDDAARAIRAPFLRFLILGGDEGHRPHEKGVRLSGAWIQGILDLEACRVPRDIGLKDCRFDAVPVFTSAVIDRAFLDGSSLPGLQAERLDVRGGLYLRGVRVDGEIRLTDAGLGGNLVCDGAVIKSLGSFALNAEGIEVRNVLARGTDVRGGINLRGARLVADFDGTGAKVFQPDDVAIAAEAIDVGGSVLLRSATVDGEVRLLGASIAGDLNCTSMGIANPSDDALQLSRAEIGGILPAAGRQDRRSA</sequence>
<protein>
    <recommendedName>
        <fullName evidence="4">Low-complexity protein</fullName>
    </recommendedName>
</protein>
<reference evidence="2 3" key="1">
    <citation type="submission" date="2012-02" db="EMBL/GenBank/DDBJ databases">
        <title>Improved High-Quality Draft sequence of Microvirga sp. WSM3557.</title>
        <authorList>
            <consortium name="US DOE Joint Genome Institute"/>
            <person name="Lucas S."/>
            <person name="Han J."/>
            <person name="Lapidus A."/>
            <person name="Cheng J.-F."/>
            <person name="Goodwin L."/>
            <person name="Pitluck S."/>
            <person name="Peters L."/>
            <person name="Zhang X."/>
            <person name="Detter J.C."/>
            <person name="Han C."/>
            <person name="Tapia R."/>
            <person name="Land M."/>
            <person name="Hauser L."/>
            <person name="Kyrpides N."/>
            <person name="Ivanova N."/>
            <person name="Pagani I."/>
            <person name="Brau L."/>
            <person name="Yates R."/>
            <person name="O'Hara G."/>
            <person name="Rui T."/>
            <person name="Howieson J."/>
            <person name="Reeve W."/>
            <person name="Woyke T."/>
        </authorList>
    </citation>
    <scope>NUCLEOTIDE SEQUENCE [LARGE SCALE GENOMIC DNA]</scope>
    <source>
        <strain evidence="2 3">WSM3557</strain>
    </source>
</reference>
<dbReference type="EMBL" id="JH660639">
    <property type="protein sequence ID" value="EIM30225.1"/>
    <property type="molecule type" value="Genomic_DNA"/>
</dbReference>
<dbReference type="STRING" id="864069.MicloDRAFT_00010300"/>